<reference evidence="2" key="2">
    <citation type="journal article" date="2015" name="Data Brief">
        <title>Shoot transcriptome of the giant reed, Arundo donax.</title>
        <authorList>
            <person name="Barrero R.A."/>
            <person name="Guerrero F.D."/>
            <person name="Moolhuijzen P."/>
            <person name="Goolsby J.A."/>
            <person name="Tidwell J."/>
            <person name="Bellgard S.E."/>
            <person name="Bellgard M.I."/>
        </authorList>
    </citation>
    <scope>NUCLEOTIDE SEQUENCE</scope>
    <source>
        <tissue evidence="2">Shoot tissue taken approximately 20 cm above the soil surface</tissue>
    </source>
</reference>
<proteinExistence type="predicted"/>
<evidence type="ECO:0000256" key="1">
    <source>
        <dbReference type="SAM" id="MobiDB-lite"/>
    </source>
</evidence>
<reference evidence="2" key="1">
    <citation type="submission" date="2014-09" db="EMBL/GenBank/DDBJ databases">
        <authorList>
            <person name="Magalhaes I.L.F."/>
            <person name="Oliveira U."/>
            <person name="Santos F.R."/>
            <person name="Vidigal T.H.D.A."/>
            <person name="Brescovit A.D."/>
            <person name="Santos A.J."/>
        </authorList>
    </citation>
    <scope>NUCLEOTIDE SEQUENCE</scope>
    <source>
        <tissue evidence="2">Shoot tissue taken approximately 20 cm above the soil surface</tissue>
    </source>
</reference>
<organism evidence="2">
    <name type="scientific">Arundo donax</name>
    <name type="common">Giant reed</name>
    <name type="synonym">Donax arundinaceus</name>
    <dbReference type="NCBI Taxonomy" id="35708"/>
    <lineage>
        <taxon>Eukaryota</taxon>
        <taxon>Viridiplantae</taxon>
        <taxon>Streptophyta</taxon>
        <taxon>Embryophyta</taxon>
        <taxon>Tracheophyta</taxon>
        <taxon>Spermatophyta</taxon>
        <taxon>Magnoliopsida</taxon>
        <taxon>Liliopsida</taxon>
        <taxon>Poales</taxon>
        <taxon>Poaceae</taxon>
        <taxon>PACMAD clade</taxon>
        <taxon>Arundinoideae</taxon>
        <taxon>Arundineae</taxon>
        <taxon>Arundo</taxon>
    </lineage>
</organism>
<sequence length="61" mass="6528">MCSIASCKSSRPPAPPVDPSLRSRKRGLASWSLKAHTLAQLVAWPASQPTRVMARALPSTT</sequence>
<dbReference type="EMBL" id="GBRH01272384">
    <property type="protein sequence ID" value="JAD25511.1"/>
    <property type="molecule type" value="Transcribed_RNA"/>
</dbReference>
<accession>A0A0A8YHM7</accession>
<dbReference type="AlphaFoldDB" id="A0A0A8YHM7"/>
<name>A0A0A8YHM7_ARUDO</name>
<protein>
    <submittedName>
        <fullName evidence="2">Uncharacterized protein</fullName>
    </submittedName>
</protein>
<feature type="region of interest" description="Disordered" evidence="1">
    <location>
        <begin position="1"/>
        <end position="23"/>
    </location>
</feature>
<evidence type="ECO:0000313" key="2">
    <source>
        <dbReference type="EMBL" id="JAD25511.1"/>
    </source>
</evidence>